<dbReference type="VEuPathDB" id="FungiDB:UMAG_05944"/>
<evidence type="ECO:0000313" key="2">
    <source>
        <dbReference type="Proteomes" id="UP000000561"/>
    </source>
</evidence>
<sequence>MWSSLRALTSLNPSVRTRRAATSTFFITTFAASILTVSLSASTMLPCPANKRARATLADEDVSNTDDPMPIGHKVRLTRKGGWIEIEHPLKKSHPPSSPN</sequence>
<dbReference type="RefSeq" id="XP_011392277.1">
    <property type="nucleotide sequence ID" value="XM_011393975.1"/>
</dbReference>
<dbReference type="Proteomes" id="UP000000561">
    <property type="component" value="Chromosome 20"/>
</dbReference>
<gene>
    <name evidence="1" type="ORF">UMAG_05944</name>
</gene>
<accession>A0A0D1DUF0</accession>
<protein>
    <submittedName>
        <fullName evidence="1">Uncharacterized protein</fullName>
    </submittedName>
</protein>
<name>A0A0D1DUF0_MYCMD</name>
<evidence type="ECO:0000313" key="1">
    <source>
        <dbReference type="EMBL" id="KIS66210.1"/>
    </source>
</evidence>
<keyword evidence="2" id="KW-1185">Reference proteome</keyword>
<dbReference type="KEGG" id="uma:UMAG_05944"/>
<dbReference type="OMA" id="KGGWIEI"/>
<dbReference type="InParanoid" id="A0A0D1DUF0"/>
<dbReference type="EMBL" id="CM003159">
    <property type="protein sequence ID" value="KIS66210.1"/>
    <property type="molecule type" value="Genomic_DNA"/>
</dbReference>
<dbReference type="OrthoDB" id="5410040at2759"/>
<proteinExistence type="predicted"/>
<dbReference type="AlphaFoldDB" id="A0A0D1DUF0"/>
<reference evidence="1 2" key="1">
    <citation type="journal article" date="2006" name="Nature">
        <title>Insights from the genome of the biotrophic fungal plant pathogen Ustilago maydis.</title>
        <authorList>
            <person name="Kamper J."/>
            <person name="Kahmann R."/>
            <person name="Bolker M."/>
            <person name="Ma L.J."/>
            <person name="Brefort T."/>
            <person name="Saville B.J."/>
            <person name="Banuett F."/>
            <person name="Kronstad J.W."/>
            <person name="Gold S.E."/>
            <person name="Muller O."/>
            <person name="Perlin M.H."/>
            <person name="Wosten H.A."/>
            <person name="de Vries R."/>
            <person name="Ruiz-Herrera J."/>
            <person name="Reynaga-Pena C.G."/>
            <person name="Snetselaar K."/>
            <person name="McCann M."/>
            <person name="Perez-Martin J."/>
            <person name="Feldbrugge M."/>
            <person name="Basse C.W."/>
            <person name="Steinberg G."/>
            <person name="Ibeas J.I."/>
            <person name="Holloman W."/>
            <person name="Guzman P."/>
            <person name="Farman M."/>
            <person name="Stajich J.E."/>
            <person name="Sentandreu R."/>
            <person name="Gonzalez-Prieto J.M."/>
            <person name="Kennell J.C."/>
            <person name="Molina L."/>
            <person name="Schirawski J."/>
            <person name="Mendoza-Mendoza A."/>
            <person name="Greilinger D."/>
            <person name="Munch K."/>
            <person name="Rossel N."/>
            <person name="Scherer M."/>
            <person name="Vranes M."/>
            <person name="Ladendorf O."/>
            <person name="Vincon V."/>
            <person name="Fuchs U."/>
            <person name="Sandrock B."/>
            <person name="Meng S."/>
            <person name="Ho E.C."/>
            <person name="Cahill M.J."/>
            <person name="Boyce K.J."/>
            <person name="Klose J."/>
            <person name="Klosterman S.J."/>
            <person name="Deelstra H.J."/>
            <person name="Ortiz-Castellanos L."/>
            <person name="Li W."/>
            <person name="Sanchez-Alonso P."/>
            <person name="Schreier P.H."/>
            <person name="Hauser-Hahn I."/>
            <person name="Vaupel M."/>
            <person name="Koopmann E."/>
            <person name="Friedrich G."/>
            <person name="Voss H."/>
            <person name="Schluter T."/>
            <person name="Margolis J."/>
            <person name="Platt D."/>
            <person name="Swimmer C."/>
            <person name="Gnirke A."/>
            <person name="Chen F."/>
            <person name="Vysotskaia V."/>
            <person name="Mannhaupt G."/>
            <person name="Guldener U."/>
            <person name="Munsterkotter M."/>
            <person name="Haase D."/>
            <person name="Oesterheld M."/>
            <person name="Mewes H.W."/>
            <person name="Mauceli E.W."/>
            <person name="DeCaprio D."/>
            <person name="Wade C.M."/>
            <person name="Butler J."/>
            <person name="Young S."/>
            <person name="Jaffe D.B."/>
            <person name="Calvo S."/>
            <person name="Nusbaum C."/>
            <person name="Galagan J."/>
            <person name="Birren B.W."/>
        </authorList>
    </citation>
    <scope>NUCLEOTIDE SEQUENCE [LARGE SCALE GENOMIC DNA]</scope>
    <source>
        <strain evidence="2">DSM 14603 / FGSC 9021 / UM521</strain>
    </source>
</reference>
<dbReference type="eggNOG" id="ENOG502RDSY">
    <property type="taxonomic scope" value="Eukaryota"/>
</dbReference>
<organism evidence="1 2">
    <name type="scientific">Mycosarcoma maydis</name>
    <name type="common">Corn smut fungus</name>
    <name type="synonym">Ustilago maydis</name>
    <dbReference type="NCBI Taxonomy" id="5270"/>
    <lineage>
        <taxon>Eukaryota</taxon>
        <taxon>Fungi</taxon>
        <taxon>Dikarya</taxon>
        <taxon>Basidiomycota</taxon>
        <taxon>Ustilaginomycotina</taxon>
        <taxon>Ustilaginomycetes</taxon>
        <taxon>Ustilaginales</taxon>
        <taxon>Ustilaginaceae</taxon>
        <taxon>Mycosarcoma</taxon>
    </lineage>
</organism>
<dbReference type="GeneID" id="23565691"/>